<proteinExistence type="predicted"/>
<dbReference type="Proteomes" id="UP001237642">
    <property type="component" value="Unassembled WGS sequence"/>
</dbReference>
<name>A0AAD8GNS1_9APIA</name>
<gene>
    <name evidence="1" type="ORF">POM88_053499</name>
</gene>
<evidence type="ECO:0000313" key="1">
    <source>
        <dbReference type="EMBL" id="KAK1352235.1"/>
    </source>
</evidence>
<dbReference type="AlphaFoldDB" id="A0AAD8GNS1"/>
<sequence>MIIVSTKRFEALTSNPKEYWIYPKDVDISRVPRIFNSMEDGDGVYFFPQDDIELLDWLKESRPSLRNRYSVDLEIYKVKVDADKVTVEKCLELLKGIDCESRFLACSVEEPSFFFALLNEDDATRLKASDGISGIYRRPRLMFLGH</sequence>
<dbReference type="EMBL" id="JAUIZM010000018">
    <property type="protein sequence ID" value="KAK1352235.1"/>
    <property type="molecule type" value="Genomic_DNA"/>
</dbReference>
<reference evidence="1" key="2">
    <citation type="submission" date="2023-05" db="EMBL/GenBank/DDBJ databases">
        <authorList>
            <person name="Schelkunov M.I."/>
        </authorList>
    </citation>
    <scope>NUCLEOTIDE SEQUENCE</scope>
    <source>
        <strain evidence="1">Hsosn_3</strain>
        <tissue evidence="1">Leaf</tissue>
    </source>
</reference>
<protein>
    <submittedName>
        <fullName evidence="1">Uncharacterized protein</fullName>
    </submittedName>
</protein>
<comment type="caution">
    <text evidence="1">The sequence shown here is derived from an EMBL/GenBank/DDBJ whole genome shotgun (WGS) entry which is preliminary data.</text>
</comment>
<evidence type="ECO:0000313" key="2">
    <source>
        <dbReference type="Proteomes" id="UP001237642"/>
    </source>
</evidence>
<keyword evidence="2" id="KW-1185">Reference proteome</keyword>
<organism evidence="1 2">
    <name type="scientific">Heracleum sosnowskyi</name>
    <dbReference type="NCBI Taxonomy" id="360622"/>
    <lineage>
        <taxon>Eukaryota</taxon>
        <taxon>Viridiplantae</taxon>
        <taxon>Streptophyta</taxon>
        <taxon>Embryophyta</taxon>
        <taxon>Tracheophyta</taxon>
        <taxon>Spermatophyta</taxon>
        <taxon>Magnoliopsida</taxon>
        <taxon>eudicotyledons</taxon>
        <taxon>Gunneridae</taxon>
        <taxon>Pentapetalae</taxon>
        <taxon>asterids</taxon>
        <taxon>campanulids</taxon>
        <taxon>Apiales</taxon>
        <taxon>Apiaceae</taxon>
        <taxon>Apioideae</taxon>
        <taxon>apioid superclade</taxon>
        <taxon>Tordylieae</taxon>
        <taxon>Tordyliinae</taxon>
        <taxon>Heracleum</taxon>
    </lineage>
</organism>
<accession>A0AAD8GNS1</accession>
<reference evidence="1" key="1">
    <citation type="submission" date="2023-02" db="EMBL/GenBank/DDBJ databases">
        <title>Genome of toxic invasive species Heracleum sosnowskyi carries increased number of genes despite the absence of recent whole-genome duplications.</title>
        <authorList>
            <person name="Schelkunov M."/>
            <person name="Shtratnikova V."/>
            <person name="Makarenko M."/>
            <person name="Klepikova A."/>
            <person name="Omelchenko D."/>
            <person name="Novikova G."/>
            <person name="Obukhova E."/>
            <person name="Bogdanov V."/>
            <person name="Penin A."/>
            <person name="Logacheva M."/>
        </authorList>
    </citation>
    <scope>NUCLEOTIDE SEQUENCE</scope>
    <source>
        <strain evidence="1">Hsosn_3</strain>
        <tissue evidence="1">Leaf</tissue>
    </source>
</reference>